<dbReference type="SMART" id="SM00230">
    <property type="entry name" value="CysPc"/>
    <property type="match status" value="1"/>
</dbReference>
<dbReference type="SMART" id="SM00745">
    <property type="entry name" value="MIT"/>
    <property type="match status" value="1"/>
</dbReference>
<dbReference type="SMART" id="SM00720">
    <property type="entry name" value="calpain_III"/>
    <property type="match status" value="1"/>
</dbReference>
<dbReference type="PROSITE" id="PS50203">
    <property type="entry name" value="CALPAIN_CAT"/>
    <property type="match status" value="1"/>
</dbReference>
<dbReference type="Gene3D" id="2.60.120.380">
    <property type="match status" value="2"/>
</dbReference>
<feature type="active site" evidence="5 6">
    <location>
        <position position="320"/>
    </location>
</feature>
<dbReference type="InterPro" id="IPR051297">
    <property type="entry name" value="PalB/RIM13"/>
</dbReference>
<keyword evidence="9" id="KW-1185">Reference proteome</keyword>
<dbReference type="InterPro" id="IPR007330">
    <property type="entry name" value="MIT_dom"/>
</dbReference>
<dbReference type="AlphaFoldDB" id="A0A7J7KSM4"/>
<dbReference type="EMBL" id="VXIV02000068">
    <property type="protein sequence ID" value="KAF6041206.1"/>
    <property type="molecule type" value="Genomic_DNA"/>
</dbReference>
<sequence length="843" mass="96153">MSIYTNSSYGFYLQFLKLTTIKCTQSELRKKHHLQTNSYLRSTKSYKLVMMADYIILEEDAQYFARQAVLLDSHQEYEEAKFYYMEAAQALLAAKLAGSPKAHLCDKANEYILRYVQQAPKSHLQRQKERADFLVRQAFDEDEAGNETEAAELYMEAAQLCIEMRKSITDSHLKGSIEKLAKNAIERVEAIKNVPKNHQSNKVKYRPLGDALATGQQLVSKKDISTTTSSRGSYTKEEIGVLRHTSLINGRQYVPFMSVDVSERFAFPVSFSDRDGKLALSAKQKQHFAGWIRPEEYIADPKMIMAVSSFSVKQTIISDCSFVASLAISAQYERRFNKRLITSIIYPQSRNGDPVYNPCGKYMIKLHINGVPRKVVIDDYLPMGKDGRLLCSFSSNKSELWVSMLEKAYMKVMGGYDFPGSNSNIDLHALTGWIPERVAIKNSSKAFEKDKEFRKILDKFHKGHCVVTVATGPMRDSDAERAGLVESHAYAMLDIREVLGKRFLMLKNPWSHLRWKGRYSESDTQSWTAELKAALNYDPVSAQKIDNGVFWIDYDSFCHFYECIYINWKPDLFKHTTCFHHTWTSKEGPTKDMYNISDNPQYTLKLKNPSNSPAAVWILLTRHITDKDDFANNKEFITVFVYQGGSRVYYPYNPAPYKDGIKINSPHYLCKMVESGNQYFTLVVSQYEKVNTIHYTLRVYSQCEFSLNKIVDPYKHEKEKTGEWKGVTAGGCANYPTNKNNPIYQVTLDSTSASNHLLVELRAPREYSVGIEAKPVNIHNPSAQGNQQDLTSGSYRNGYCILSMENISGGVYNIIPSTFLPAKEGHFILKFSSSCPMTVSKLR</sequence>
<organism evidence="8 9">
    <name type="scientific">Bugula neritina</name>
    <name type="common">Brown bryozoan</name>
    <name type="synonym">Sertularia neritina</name>
    <dbReference type="NCBI Taxonomy" id="10212"/>
    <lineage>
        <taxon>Eukaryota</taxon>
        <taxon>Metazoa</taxon>
        <taxon>Spiralia</taxon>
        <taxon>Lophotrochozoa</taxon>
        <taxon>Bryozoa</taxon>
        <taxon>Gymnolaemata</taxon>
        <taxon>Cheilostomatida</taxon>
        <taxon>Flustrina</taxon>
        <taxon>Buguloidea</taxon>
        <taxon>Bugulidae</taxon>
        <taxon>Bugula</taxon>
    </lineage>
</organism>
<feature type="domain" description="Calpain catalytic" evidence="7">
    <location>
        <begin position="291"/>
        <end position="570"/>
    </location>
</feature>
<feature type="active site" evidence="5 6">
    <location>
        <position position="488"/>
    </location>
</feature>
<dbReference type="InterPro" id="IPR022684">
    <property type="entry name" value="Calpain_cysteine_protease"/>
</dbReference>
<evidence type="ECO:0000256" key="1">
    <source>
        <dbReference type="ARBA" id="ARBA00007623"/>
    </source>
</evidence>
<evidence type="ECO:0000313" key="9">
    <source>
        <dbReference type="Proteomes" id="UP000593567"/>
    </source>
</evidence>
<dbReference type="Pfam" id="PF01067">
    <property type="entry name" value="Calpain_III"/>
    <property type="match status" value="1"/>
</dbReference>
<comment type="similarity">
    <text evidence="1">Belongs to the peptidase C2 family.</text>
</comment>
<dbReference type="SUPFAM" id="SSF49758">
    <property type="entry name" value="Calpain large subunit, middle domain (domain III)"/>
    <property type="match status" value="2"/>
</dbReference>
<dbReference type="InterPro" id="IPR022682">
    <property type="entry name" value="Calpain_domain_III"/>
</dbReference>
<evidence type="ECO:0000256" key="4">
    <source>
        <dbReference type="ARBA" id="ARBA00022807"/>
    </source>
</evidence>
<dbReference type="PANTHER" id="PTHR46143:SF1">
    <property type="entry name" value="CALPAIN-7"/>
    <property type="match status" value="1"/>
</dbReference>
<reference evidence="8" key="1">
    <citation type="submission" date="2020-06" db="EMBL/GenBank/DDBJ databases">
        <title>Draft genome of Bugula neritina, a colonial animal packing powerful symbionts and potential medicines.</title>
        <authorList>
            <person name="Rayko M."/>
        </authorList>
    </citation>
    <scope>NUCLEOTIDE SEQUENCE [LARGE SCALE GENOMIC DNA]</scope>
    <source>
        <strain evidence="8">Kwan_BN1</strain>
    </source>
</reference>
<dbReference type="SUPFAM" id="SSF116846">
    <property type="entry name" value="MIT domain"/>
    <property type="match status" value="2"/>
</dbReference>
<keyword evidence="4 6" id="KW-0788">Thiol protease</keyword>
<evidence type="ECO:0000259" key="7">
    <source>
        <dbReference type="PROSITE" id="PS50203"/>
    </source>
</evidence>
<evidence type="ECO:0000256" key="5">
    <source>
        <dbReference type="PIRSR" id="PIRSR622684-1"/>
    </source>
</evidence>
<gene>
    <name evidence="8" type="ORF">EB796_000478</name>
</gene>
<accession>A0A7J7KSM4</accession>
<dbReference type="Proteomes" id="UP000593567">
    <property type="component" value="Unassembled WGS sequence"/>
</dbReference>
<evidence type="ECO:0000256" key="2">
    <source>
        <dbReference type="ARBA" id="ARBA00022670"/>
    </source>
</evidence>
<dbReference type="GO" id="GO:0004198">
    <property type="term" value="F:calcium-dependent cysteine-type endopeptidase activity"/>
    <property type="evidence" value="ECO:0007669"/>
    <property type="project" value="InterPro"/>
</dbReference>
<dbReference type="Gene3D" id="1.20.58.80">
    <property type="entry name" value="Phosphotransferase system, lactose/cellobiose-type IIA subunit"/>
    <property type="match status" value="1"/>
</dbReference>
<evidence type="ECO:0000313" key="8">
    <source>
        <dbReference type="EMBL" id="KAF6041206.1"/>
    </source>
</evidence>
<dbReference type="InterPro" id="IPR001300">
    <property type="entry name" value="Peptidase_C2_calpain_cat"/>
</dbReference>
<comment type="caution">
    <text evidence="8">The sequence shown here is derived from an EMBL/GenBank/DDBJ whole genome shotgun (WGS) entry which is preliminary data.</text>
</comment>
<keyword evidence="3 6" id="KW-0378">Hydrolase</keyword>
<dbReference type="CDD" id="cd00044">
    <property type="entry name" value="CysPc"/>
    <property type="match status" value="1"/>
</dbReference>
<name>A0A7J7KSM4_BUGNE</name>
<dbReference type="InterPro" id="IPR038765">
    <property type="entry name" value="Papain-like_cys_pep_sf"/>
</dbReference>
<dbReference type="InterPro" id="IPR022683">
    <property type="entry name" value="Calpain_III"/>
</dbReference>
<dbReference type="GO" id="GO:0006508">
    <property type="term" value="P:proteolysis"/>
    <property type="evidence" value="ECO:0007669"/>
    <property type="project" value="UniProtKB-KW"/>
</dbReference>
<proteinExistence type="inferred from homology"/>
<dbReference type="OrthoDB" id="167576at2759"/>
<dbReference type="Gene3D" id="3.90.70.10">
    <property type="entry name" value="Cysteine proteinases"/>
    <property type="match status" value="1"/>
</dbReference>
<dbReference type="SUPFAM" id="SSF54001">
    <property type="entry name" value="Cysteine proteinases"/>
    <property type="match status" value="1"/>
</dbReference>
<dbReference type="InterPro" id="IPR036213">
    <property type="entry name" value="Calpain_III_sf"/>
</dbReference>
<dbReference type="InterPro" id="IPR036181">
    <property type="entry name" value="MIT_dom_sf"/>
</dbReference>
<dbReference type="Pfam" id="PF04212">
    <property type="entry name" value="MIT"/>
    <property type="match status" value="1"/>
</dbReference>
<dbReference type="Pfam" id="PF00648">
    <property type="entry name" value="Peptidase_C2"/>
    <property type="match status" value="1"/>
</dbReference>
<dbReference type="PRINTS" id="PR00704">
    <property type="entry name" value="CALPAIN"/>
</dbReference>
<evidence type="ECO:0000256" key="6">
    <source>
        <dbReference type="PROSITE-ProRule" id="PRU00239"/>
    </source>
</evidence>
<evidence type="ECO:0000256" key="3">
    <source>
        <dbReference type="ARBA" id="ARBA00022801"/>
    </source>
</evidence>
<protein>
    <submittedName>
        <fullName evidence="8">CAPN7</fullName>
    </submittedName>
</protein>
<feature type="active site" evidence="5 6">
    <location>
        <position position="508"/>
    </location>
</feature>
<dbReference type="PANTHER" id="PTHR46143">
    <property type="entry name" value="CALPAIN-7"/>
    <property type="match status" value="1"/>
</dbReference>
<keyword evidence="2 6" id="KW-0645">Protease</keyword>